<evidence type="ECO:0000313" key="1">
    <source>
        <dbReference type="EMBL" id="STT48567.1"/>
    </source>
</evidence>
<accession>A0A377W3L9</accession>
<dbReference type="Proteomes" id="UP000255099">
    <property type="component" value="Unassembled WGS sequence"/>
</dbReference>
<sequence>MMFSPPMLTVTDSVWYSLTAWRSLRQYQRAARSANGAKKAETLLHPAINCIFAVDRRFQNTREHQQDLIAFLMAVNIINALEMIDID</sequence>
<dbReference type="AlphaFoldDB" id="A0A377W3L9"/>
<name>A0A377W3L9_KLEPN</name>
<protein>
    <submittedName>
        <fullName evidence="1">Uncharacterized protein</fullName>
    </submittedName>
</protein>
<dbReference type="EMBL" id="UGLB01000003">
    <property type="protein sequence ID" value="STT48567.1"/>
    <property type="molecule type" value="Genomic_DNA"/>
</dbReference>
<gene>
    <name evidence="1" type="ORF">NCTC9637_03514</name>
</gene>
<evidence type="ECO:0000313" key="2">
    <source>
        <dbReference type="Proteomes" id="UP000255099"/>
    </source>
</evidence>
<organism evidence="1 2">
    <name type="scientific">Klebsiella pneumoniae</name>
    <dbReference type="NCBI Taxonomy" id="573"/>
    <lineage>
        <taxon>Bacteria</taxon>
        <taxon>Pseudomonadati</taxon>
        <taxon>Pseudomonadota</taxon>
        <taxon>Gammaproteobacteria</taxon>
        <taxon>Enterobacterales</taxon>
        <taxon>Enterobacteriaceae</taxon>
        <taxon>Klebsiella/Raoultella group</taxon>
        <taxon>Klebsiella</taxon>
        <taxon>Klebsiella pneumoniae complex</taxon>
    </lineage>
</organism>
<reference evidence="1 2" key="1">
    <citation type="submission" date="2018-06" db="EMBL/GenBank/DDBJ databases">
        <authorList>
            <consortium name="Pathogen Informatics"/>
            <person name="Doyle S."/>
        </authorList>
    </citation>
    <scope>NUCLEOTIDE SEQUENCE [LARGE SCALE GENOMIC DNA]</scope>
    <source>
        <strain evidence="1 2">NCTC9637</strain>
    </source>
</reference>
<proteinExistence type="predicted"/>